<keyword evidence="3" id="KW-1185">Reference proteome</keyword>
<protein>
    <submittedName>
        <fullName evidence="2">Uncharacterized protein</fullName>
    </submittedName>
</protein>
<organism evidence="2 3">
    <name type="scientific">Pleuronectes platessa</name>
    <name type="common">European plaice</name>
    <dbReference type="NCBI Taxonomy" id="8262"/>
    <lineage>
        <taxon>Eukaryota</taxon>
        <taxon>Metazoa</taxon>
        <taxon>Chordata</taxon>
        <taxon>Craniata</taxon>
        <taxon>Vertebrata</taxon>
        <taxon>Euteleostomi</taxon>
        <taxon>Actinopterygii</taxon>
        <taxon>Neopterygii</taxon>
        <taxon>Teleostei</taxon>
        <taxon>Neoteleostei</taxon>
        <taxon>Acanthomorphata</taxon>
        <taxon>Carangaria</taxon>
        <taxon>Pleuronectiformes</taxon>
        <taxon>Pleuronectoidei</taxon>
        <taxon>Pleuronectidae</taxon>
        <taxon>Pleuronectes</taxon>
    </lineage>
</organism>
<name>A0A9N7VKW8_PLEPL</name>
<feature type="region of interest" description="Disordered" evidence="1">
    <location>
        <begin position="126"/>
        <end position="154"/>
    </location>
</feature>
<dbReference type="Proteomes" id="UP001153269">
    <property type="component" value="Unassembled WGS sequence"/>
</dbReference>
<sequence length="255" mass="28091">MRTKGIRQAEGESPYTVKTEGAAWWREGDSAPLTLHLKSLEHAGASARLHVGAHGDFDFQFRGRGQMIRFKVSDSSSVQRGESRHVSGGGLPPSTCSGGTRTEERRRRNRERQWWCSVVARIGGKGAPFDHPDTPHQHSPYPHFSSPLNSPPSSLPNCIRQGLEAPPTGLRQIGRENKEAAPLRSDLTFSGLKARSFEDFASFNPSSSGETILSKTGLERPALEDDNEQKDFFIQVWRNLTPDSLPSIHSPEGPG</sequence>
<comment type="caution">
    <text evidence="2">The sequence shown here is derived from an EMBL/GenBank/DDBJ whole genome shotgun (WGS) entry which is preliminary data.</text>
</comment>
<evidence type="ECO:0000313" key="2">
    <source>
        <dbReference type="EMBL" id="CAB1452089.1"/>
    </source>
</evidence>
<proteinExistence type="predicted"/>
<gene>
    <name evidence="2" type="ORF">PLEPLA_LOCUS39828</name>
</gene>
<accession>A0A9N7VKW8</accession>
<evidence type="ECO:0000256" key="1">
    <source>
        <dbReference type="SAM" id="MobiDB-lite"/>
    </source>
</evidence>
<dbReference type="EMBL" id="CADEAL010004114">
    <property type="protein sequence ID" value="CAB1452089.1"/>
    <property type="molecule type" value="Genomic_DNA"/>
</dbReference>
<evidence type="ECO:0000313" key="3">
    <source>
        <dbReference type="Proteomes" id="UP001153269"/>
    </source>
</evidence>
<feature type="region of interest" description="Disordered" evidence="1">
    <location>
        <begin position="72"/>
        <end position="108"/>
    </location>
</feature>
<dbReference type="AlphaFoldDB" id="A0A9N7VKW8"/>
<reference evidence="2" key="1">
    <citation type="submission" date="2020-03" db="EMBL/GenBank/DDBJ databases">
        <authorList>
            <person name="Weist P."/>
        </authorList>
    </citation>
    <scope>NUCLEOTIDE SEQUENCE</scope>
</reference>